<dbReference type="InterPro" id="IPR000719">
    <property type="entry name" value="Prot_kinase_dom"/>
</dbReference>
<dbReference type="GO" id="GO:0035556">
    <property type="term" value="P:intracellular signal transduction"/>
    <property type="evidence" value="ECO:0007669"/>
    <property type="project" value="TreeGrafter"/>
</dbReference>
<evidence type="ECO:0000256" key="2">
    <source>
        <dbReference type="ARBA" id="ARBA00022679"/>
    </source>
</evidence>
<dbReference type="Proteomes" id="UP000023152">
    <property type="component" value="Unassembled WGS sequence"/>
</dbReference>
<dbReference type="GO" id="GO:0004674">
    <property type="term" value="F:protein serine/threonine kinase activity"/>
    <property type="evidence" value="ECO:0007669"/>
    <property type="project" value="UniProtKB-KW"/>
</dbReference>
<dbReference type="Gene3D" id="1.10.510.10">
    <property type="entry name" value="Transferase(Phosphotransferase) domain 1"/>
    <property type="match status" value="1"/>
</dbReference>
<dbReference type="InterPro" id="IPR011009">
    <property type="entry name" value="Kinase-like_dom_sf"/>
</dbReference>
<dbReference type="OrthoDB" id="40902at2759"/>
<dbReference type="OMA" id="MFETDET"/>
<keyword evidence="4 8" id="KW-0418">Kinase</keyword>
<gene>
    <name evidence="8" type="ORF">RFI_33681</name>
</gene>
<dbReference type="Pfam" id="PF00069">
    <property type="entry name" value="Pkinase"/>
    <property type="match status" value="1"/>
</dbReference>
<evidence type="ECO:0000313" key="8">
    <source>
        <dbReference type="EMBL" id="ETO03721.1"/>
    </source>
</evidence>
<sequence>MAKSQEMESGISKRYELRTTIGTGSFAVVKLGIDRSTGEHVAVKQINKSKYELKTKGKSPESIKDEFLLLQQVNHPNIIKVHDMFETDETLYLVLEMASGGDLFQRIIHQKKLSGFCLRKAISKTYTLF</sequence>
<dbReference type="PANTHER" id="PTHR24346:SF82">
    <property type="entry name" value="KP78A-RELATED"/>
    <property type="match status" value="1"/>
</dbReference>
<keyword evidence="3 6" id="KW-0547">Nucleotide-binding</keyword>
<name>X6LQP6_RETFI</name>
<dbReference type="EMBL" id="ASPP01032459">
    <property type="protein sequence ID" value="ETO03721.1"/>
    <property type="molecule type" value="Genomic_DNA"/>
</dbReference>
<keyword evidence="2" id="KW-0808">Transferase</keyword>
<evidence type="ECO:0000256" key="5">
    <source>
        <dbReference type="ARBA" id="ARBA00022840"/>
    </source>
</evidence>
<evidence type="ECO:0000313" key="9">
    <source>
        <dbReference type="Proteomes" id="UP000023152"/>
    </source>
</evidence>
<dbReference type="GO" id="GO:0005737">
    <property type="term" value="C:cytoplasm"/>
    <property type="evidence" value="ECO:0007669"/>
    <property type="project" value="TreeGrafter"/>
</dbReference>
<dbReference type="AlphaFoldDB" id="X6LQP6"/>
<dbReference type="GO" id="GO:0005524">
    <property type="term" value="F:ATP binding"/>
    <property type="evidence" value="ECO:0007669"/>
    <property type="project" value="UniProtKB-UniRule"/>
</dbReference>
<dbReference type="InterPro" id="IPR017441">
    <property type="entry name" value="Protein_kinase_ATP_BS"/>
</dbReference>
<proteinExistence type="predicted"/>
<dbReference type="FunFam" id="3.30.200.20:FF:000003">
    <property type="entry name" value="Non-specific serine/threonine protein kinase"/>
    <property type="match status" value="1"/>
</dbReference>
<dbReference type="PANTHER" id="PTHR24346">
    <property type="entry name" value="MAP/MICROTUBULE AFFINITY-REGULATING KINASE"/>
    <property type="match status" value="1"/>
</dbReference>
<reference evidence="8 9" key="1">
    <citation type="journal article" date="2013" name="Curr. Biol.">
        <title>The Genome of the Foraminiferan Reticulomyxa filosa.</title>
        <authorList>
            <person name="Glockner G."/>
            <person name="Hulsmann N."/>
            <person name="Schleicher M."/>
            <person name="Noegel A.A."/>
            <person name="Eichinger L."/>
            <person name="Gallinger C."/>
            <person name="Pawlowski J."/>
            <person name="Sierra R."/>
            <person name="Euteneuer U."/>
            <person name="Pillet L."/>
            <person name="Moustafa A."/>
            <person name="Platzer M."/>
            <person name="Groth M."/>
            <person name="Szafranski K."/>
            <person name="Schliwa M."/>
        </authorList>
    </citation>
    <scope>NUCLEOTIDE SEQUENCE [LARGE SCALE GENOMIC DNA]</scope>
</reference>
<keyword evidence="1" id="KW-0723">Serine/threonine-protein kinase</keyword>
<organism evidence="8 9">
    <name type="scientific">Reticulomyxa filosa</name>
    <dbReference type="NCBI Taxonomy" id="46433"/>
    <lineage>
        <taxon>Eukaryota</taxon>
        <taxon>Sar</taxon>
        <taxon>Rhizaria</taxon>
        <taxon>Retaria</taxon>
        <taxon>Foraminifera</taxon>
        <taxon>Monothalamids</taxon>
        <taxon>Reticulomyxidae</taxon>
        <taxon>Reticulomyxa</taxon>
    </lineage>
</organism>
<feature type="domain" description="Protein kinase" evidence="7">
    <location>
        <begin position="15"/>
        <end position="129"/>
    </location>
</feature>
<keyword evidence="5 6" id="KW-0067">ATP-binding</keyword>
<dbReference type="SMART" id="SM00220">
    <property type="entry name" value="S_TKc"/>
    <property type="match status" value="1"/>
</dbReference>
<dbReference type="PROSITE" id="PS00107">
    <property type="entry name" value="PROTEIN_KINASE_ATP"/>
    <property type="match status" value="1"/>
</dbReference>
<comment type="caution">
    <text evidence="8">The sequence shown here is derived from an EMBL/GenBank/DDBJ whole genome shotgun (WGS) entry which is preliminary data.</text>
</comment>
<feature type="binding site" evidence="6">
    <location>
        <position position="44"/>
    </location>
    <ligand>
        <name>ATP</name>
        <dbReference type="ChEBI" id="CHEBI:30616"/>
    </ligand>
</feature>
<dbReference type="SUPFAM" id="SSF56112">
    <property type="entry name" value="Protein kinase-like (PK-like)"/>
    <property type="match status" value="1"/>
</dbReference>
<keyword evidence="9" id="KW-1185">Reference proteome</keyword>
<protein>
    <submittedName>
        <fullName evidence="8">Protein kinase 1</fullName>
    </submittedName>
</protein>
<evidence type="ECO:0000256" key="4">
    <source>
        <dbReference type="ARBA" id="ARBA00022777"/>
    </source>
</evidence>
<evidence type="ECO:0000256" key="3">
    <source>
        <dbReference type="ARBA" id="ARBA00022741"/>
    </source>
</evidence>
<evidence type="ECO:0000256" key="6">
    <source>
        <dbReference type="PROSITE-ProRule" id="PRU10141"/>
    </source>
</evidence>
<evidence type="ECO:0000259" key="7">
    <source>
        <dbReference type="PROSITE" id="PS50011"/>
    </source>
</evidence>
<accession>X6LQP6</accession>
<dbReference type="PROSITE" id="PS50011">
    <property type="entry name" value="PROTEIN_KINASE_DOM"/>
    <property type="match status" value="1"/>
</dbReference>
<evidence type="ECO:0000256" key="1">
    <source>
        <dbReference type="ARBA" id="ARBA00022527"/>
    </source>
</evidence>